<evidence type="ECO:0000256" key="6">
    <source>
        <dbReference type="ARBA" id="ARBA00022840"/>
    </source>
</evidence>
<reference evidence="12" key="1">
    <citation type="submission" date="2015-08" db="EMBL/GenBank/DDBJ databases">
        <authorList>
            <person name="Varghese N."/>
        </authorList>
    </citation>
    <scope>NUCLEOTIDE SEQUENCE [LARGE SCALE GENOMIC DNA]</scope>
    <source>
        <strain evidence="12">DSM 27374</strain>
    </source>
</reference>
<evidence type="ECO:0000313" key="11">
    <source>
        <dbReference type="EMBL" id="CUA79147.1"/>
    </source>
</evidence>
<dbReference type="OrthoDB" id="9788659at2"/>
<sequence length="253" mass="29799">MIHLFQKPYREGTVVNGRYVIEKQLGEGSYGVTYVARDEQTTERVVLKQMKRTKRKKRRASFEREALILKQLDHPQIPKLYDSFETNNVPHLVMEYIEGDTIETLIFDKKQTYGEKEAFSLLSDVLPVIQYIHAKQIVHRDLRIPNIVFRDGIVYVLDFGLARFLHEQDEPFLTVEQRLRRAIDVKSDIYALGHFLLFLLYSSYEPMEEEEKSWEDELLLTEDARGVLRRMLQLDVPYASVEQLARDVAYVVQ</sequence>
<dbReference type="InterPro" id="IPR011009">
    <property type="entry name" value="Kinase-like_dom_sf"/>
</dbReference>
<evidence type="ECO:0000313" key="12">
    <source>
        <dbReference type="Proteomes" id="UP000182738"/>
    </source>
</evidence>
<dbReference type="SUPFAM" id="SSF56112">
    <property type="entry name" value="Protein kinase-like (PK-like)"/>
    <property type="match status" value="1"/>
</dbReference>
<evidence type="ECO:0000256" key="1">
    <source>
        <dbReference type="ARBA" id="ARBA00012513"/>
    </source>
</evidence>
<organism evidence="11 12">
    <name type="scientific">Anoxybacillus suryakundensis</name>
    <dbReference type="NCBI Taxonomy" id="1325335"/>
    <lineage>
        <taxon>Bacteria</taxon>
        <taxon>Bacillati</taxon>
        <taxon>Bacillota</taxon>
        <taxon>Bacilli</taxon>
        <taxon>Bacillales</taxon>
        <taxon>Anoxybacillaceae</taxon>
        <taxon>Anoxybacillus</taxon>
    </lineage>
</organism>
<evidence type="ECO:0000256" key="9">
    <source>
        <dbReference type="PROSITE-ProRule" id="PRU10141"/>
    </source>
</evidence>
<dbReference type="STRING" id="1325335.GCA_001418025_00451"/>
<dbReference type="Pfam" id="PF00069">
    <property type="entry name" value="Pkinase"/>
    <property type="match status" value="1"/>
</dbReference>
<evidence type="ECO:0000256" key="7">
    <source>
        <dbReference type="ARBA" id="ARBA00047899"/>
    </source>
</evidence>
<dbReference type="CDD" id="cd14014">
    <property type="entry name" value="STKc_PknB_like"/>
    <property type="match status" value="1"/>
</dbReference>
<keyword evidence="2" id="KW-0723">Serine/threonine-protein kinase</keyword>
<evidence type="ECO:0000256" key="3">
    <source>
        <dbReference type="ARBA" id="ARBA00022679"/>
    </source>
</evidence>
<feature type="binding site" evidence="9">
    <location>
        <position position="48"/>
    </location>
    <ligand>
        <name>ATP</name>
        <dbReference type="ChEBI" id="CHEBI:30616"/>
    </ligand>
</feature>
<evidence type="ECO:0000256" key="2">
    <source>
        <dbReference type="ARBA" id="ARBA00022527"/>
    </source>
</evidence>
<evidence type="ECO:0000256" key="4">
    <source>
        <dbReference type="ARBA" id="ARBA00022741"/>
    </source>
</evidence>
<keyword evidence="6 9" id="KW-0067">ATP-binding</keyword>
<dbReference type="Proteomes" id="UP000182738">
    <property type="component" value="Unassembled WGS sequence"/>
</dbReference>
<dbReference type="RefSeq" id="WP_055440363.1">
    <property type="nucleotide sequence ID" value="NZ_BAABDZ010000003.1"/>
</dbReference>
<dbReference type="EC" id="2.7.11.1" evidence="1"/>
<keyword evidence="12" id="KW-1185">Reference proteome</keyword>
<dbReference type="PROSITE" id="PS00107">
    <property type="entry name" value="PROTEIN_KINASE_ATP"/>
    <property type="match status" value="1"/>
</dbReference>
<gene>
    <name evidence="11" type="ORF">Ga0061060_102220</name>
</gene>
<protein>
    <recommendedName>
        <fullName evidence="1">non-specific serine/threonine protein kinase</fullName>
        <ecNumber evidence="1">2.7.11.1</ecNumber>
    </recommendedName>
</protein>
<dbReference type="GO" id="GO:0004674">
    <property type="term" value="F:protein serine/threonine kinase activity"/>
    <property type="evidence" value="ECO:0007669"/>
    <property type="project" value="UniProtKB-KW"/>
</dbReference>
<dbReference type="GO" id="GO:0005524">
    <property type="term" value="F:ATP binding"/>
    <property type="evidence" value="ECO:0007669"/>
    <property type="project" value="UniProtKB-UniRule"/>
</dbReference>
<dbReference type="EMBL" id="CYGZ01000002">
    <property type="protein sequence ID" value="CUA79147.1"/>
    <property type="molecule type" value="Genomic_DNA"/>
</dbReference>
<keyword evidence="3" id="KW-0808">Transferase</keyword>
<comment type="catalytic activity">
    <reaction evidence="8">
        <text>L-seryl-[protein] + ATP = O-phospho-L-seryl-[protein] + ADP + H(+)</text>
        <dbReference type="Rhea" id="RHEA:17989"/>
        <dbReference type="Rhea" id="RHEA-COMP:9863"/>
        <dbReference type="Rhea" id="RHEA-COMP:11604"/>
        <dbReference type="ChEBI" id="CHEBI:15378"/>
        <dbReference type="ChEBI" id="CHEBI:29999"/>
        <dbReference type="ChEBI" id="CHEBI:30616"/>
        <dbReference type="ChEBI" id="CHEBI:83421"/>
        <dbReference type="ChEBI" id="CHEBI:456216"/>
        <dbReference type="EC" id="2.7.11.1"/>
    </reaction>
</comment>
<dbReference type="Gene3D" id="1.10.510.10">
    <property type="entry name" value="Transferase(Phosphotransferase) domain 1"/>
    <property type="match status" value="1"/>
</dbReference>
<proteinExistence type="predicted"/>
<keyword evidence="4 9" id="KW-0547">Nucleotide-binding</keyword>
<keyword evidence="5 11" id="KW-0418">Kinase</keyword>
<dbReference type="PROSITE" id="PS50011">
    <property type="entry name" value="PROTEIN_KINASE_DOM"/>
    <property type="match status" value="1"/>
</dbReference>
<dbReference type="InterPro" id="IPR020635">
    <property type="entry name" value="Tyr_kinase_cat_dom"/>
</dbReference>
<evidence type="ECO:0000256" key="5">
    <source>
        <dbReference type="ARBA" id="ARBA00022777"/>
    </source>
</evidence>
<comment type="catalytic activity">
    <reaction evidence="7">
        <text>L-threonyl-[protein] + ATP = O-phospho-L-threonyl-[protein] + ADP + H(+)</text>
        <dbReference type="Rhea" id="RHEA:46608"/>
        <dbReference type="Rhea" id="RHEA-COMP:11060"/>
        <dbReference type="Rhea" id="RHEA-COMP:11605"/>
        <dbReference type="ChEBI" id="CHEBI:15378"/>
        <dbReference type="ChEBI" id="CHEBI:30013"/>
        <dbReference type="ChEBI" id="CHEBI:30616"/>
        <dbReference type="ChEBI" id="CHEBI:61977"/>
        <dbReference type="ChEBI" id="CHEBI:456216"/>
        <dbReference type="EC" id="2.7.11.1"/>
    </reaction>
</comment>
<evidence type="ECO:0000256" key="8">
    <source>
        <dbReference type="ARBA" id="ARBA00048679"/>
    </source>
</evidence>
<dbReference type="PANTHER" id="PTHR24363:SF0">
    <property type="entry name" value="SERINE_THREONINE KINASE LIKE DOMAIN CONTAINING 1"/>
    <property type="match status" value="1"/>
</dbReference>
<dbReference type="AlphaFoldDB" id="A0A0K6GKH9"/>
<accession>A0A0K6GKH9</accession>
<dbReference type="SMART" id="SM00219">
    <property type="entry name" value="TyrKc"/>
    <property type="match status" value="1"/>
</dbReference>
<name>A0A0K6GKH9_9BACL</name>
<dbReference type="InterPro" id="IPR000719">
    <property type="entry name" value="Prot_kinase_dom"/>
</dbReference>
<evidence type="ECO:0000259" key="10">
    <source>
        <dbReference type="PROSITE" id="PS50011"/>
    </source>
</evidence>
<dbReference type="InterPro" id="IPR017441">
    <property type="entry name" value="Protein_kinase_ATP_BS"/>
</dbReference>
<feature type="domain" description="Protein kinase" evidence="10">
    <location>
        <begin position="19"/>
        <end position="253"/>
    </location>
</feature>
<dbReference type="GO" id="GO:0004713">
    <property type="term" value="F:protein tyrosine kinase activity"/>
    <property type="evidence" value="ECO:0007669"/>
    <property type="project" value="InterPro"/>
</dbReference>
<dbReference type="PANTHER" id="PTHR24363">
    <property type="entry name" value="SERINE/THREONINE PROTEIN KINASE"/>
    <property type="match status" value="1"/>
</dbReference>